<sequence length="293" mass="28659">MAQPRTGSCDGPDLPRPGAAPYPPGAGPAPHPLRPGPVPLRPLGPGEILGGALSCLGRHGGHLLGALLLGLLGCLPVTAALAALAAPVLAAGGRNPVPVLVPAVAALFLLSACALVTALAAALLRPSVLGRPVTAPGLLRAAAARAPAVLGAQLLVLAAVAAPPAACLAAGLPPPAPLLLAPVSLWLGVLLSLAPTAAGYEGLGPAAALRRSAVLVRGSWWRTLGVAAPGWVLAPGAAYAAALLWGPPGALLGAALLLAFPPLVSGLLYLDRRLRHEHPGEVLAAPRAGVSAG</sequence>
<dbReference type="Proteomes" id="UP000600026">
    <property type="component" value="Unassembled WGS sequence"/>
</dbReference>
<keyword evidence="2" id="KW-0812">Transmembrane</keyword>
<evidence type="ECO:0000313" key="3">
    <source>
        <dbReference type="EMBL" id="GHI84775.1"/>
    </source>
</evidence>
<evidence type="ECO:0000256" key="1">
    <source>
        <dbReference type="SAM" id="MobiDB-lite"/>
    </source>
</evidence>
<accession>A0A919GUX7</accession>
<keyword evidence="2" id="KW-1133">Transmembrane helix</keyword>
<feature type="compositionally biased region" description="Pro residues" evidence="1">
    <location>
        <begin position="14"/>
        <end position="38"/>
    </location>
</feature>
<evidence type="ECO:0000313" key="4">
    <source>
        <dbReference type="Proteomes" id="UP000600026"/>
    </source>
</evidence>
<organism evidence="3 4">
    <name type="scientific">Streptomyces xanthophaeus</name>
    <dbReference type="NCBI Taxonomy" id="67385"/>
    <lineage>
        <taxon>Bacteria</taxon>
        <taxon>Bacillati</taxon>
        <taxon>Actinomycetota</taxon>
        <taxon>Actinomycetes</taxon>
        <taxon>Kitasatosporales</taxon>
        <taxon>Streptomycetaceae</taxon>
        <taxon>Streptomyces</taxon>
    </lineage>
</organism>
<feature type="transmembrane region" description="Helical" evidence="2">
    <location>
        <begin position="220"/>
        <end position="245"/>
    </location>
</feature>
<reference evidence="3" key="1">
    <citation type="submission" date="2020-09" db="EMBL/GenBank/DDBJ databases">
        <title>Whole genome shotgun sequence of Streptomyces xanthophaeus NBRC 12829.</title>
        <authorList>
            <person name="Komaki H."/>
            <person name="Tamura T."/>
        </authorList>
    </citation>
    <scope>NUCLEOTIDE SEQUENCE</scope>
    <source>
        <strain evidence="3">NBRC 12829</strain>
    </source>
</reference>
<protein>
    <recommendedName>
        <fullName evidence="5">Integral membrane protein</fullName>
    </recommendedName>
</protein>
<evidence type="ECO:0008006" key="5">
    <source>
        <dbReference type="Google" id="ProtNLM"/>
    </source>
</evidence>
<feature type="transmembrane region" description="Helical" evidence="2">
    <location>
        <begin position="148"/>
        <end position="172"/>
    </location>
</feature>
<feature type="transmembrane region" description="Helical" evidence="2">
    <location>
        <begin position="251"/>
        <end position="270"/>
    </location>
</feature>
<dbReference type="RefSeq" id="WP_031148082.1">
    <property type="nucleotide sequence ID" value="NZ_BNEE01000004.1"/>
</dbReference>
<name>A0A919GUX7_9ACTN</name>
<feature type="transmembrane region" description="Helical" evidence="2">
    <location>
        <begin position="63"/>
        <end position="87"/>
    </location>
</feature>
<keyword evidence="4" id="KW-1185">Reference proteome</keyword>
<proteinExistence type="predicted"/>
<gene>
    <name evidence="3" type="ORF">Sxan_21390</name>
</gene>
<feature type="transmembrane region" description="Helical" evidence="2">
    <location>
        <begin position="99"/>
        <end position="124"/>
    </location>
</feature>
<comment type="caution">
    <text evidence="3">The sequence shown here is derived from an EMBL/GenBank/DDBJ whole genome shotgun (WGS) entry which is preliminary data.</text>
</comment>
<keyword evidence="2" id="KW-0472">Membrane</keyword>
<feature type="transmembrane region" description="Helical" evidence="2">
    <location>
        <begin position="178"/>
        <end position="200"/>
    </location>
</feature>
<dbReference type="AlphaFoldDB" id="A0A919GUX7"/>
<feature type="region of interest" description="Disordered" evidence="1">
    <location>
        <begin position="1"/>
        <end position="38"/>
    </location>
</feature>
<dbReference type="OrthoDB" id="4339060at2"/>
<evidence type="ECO:0000256" key="2">
    <source>
        <dbReference type="SAM" id="Phobius"/>
    </source>
</evidence>
<dbReference type="EMBL" id="BNEE01000004">
    <property type="protein sequence ID" value="GHI84775.1"/>
    <property type="molecule type" value="Genomic_DNA"/>
</dbReference>